<dbReference type="KEGG" id="caul:KCG34_07610"/>
<dbReference type="Pfam" id="PF11625">
    <property type="entry name" value="DUF3253"/>
    <property type="match status" value="1"/>
</dbReference>
<dbReference type="EMBL" id="CP073078">
    <property type="protein sequence ID" value="QUD89727.1"/>
    <property type="molecule type" value="Genomic_DNA"/>
</dbReference>
<name>A0A975G3B1_9CAUL</name>
<organism evidence="1 2">
    <name type="scientific">Phenylobacterium montanum</name>
    <dbReference type="NCBI Taxonomy" id="2823693"/>
    <lineage>
        <taxon>Bacteria</taxon>
        <taxon>Pseudomonadati</taxon>
        <taxon>Pseudomonadota</taxon>
        <taxon>Alphaproteobacteria</taxon>
        <taxon>Caulobacterales</taxon>
        <taxon>Caulobacteraceae</taxon>
        <taxon>Phenylobacterium</taxon>
    </lineage>
</organism>
<dbReference type="AlphaFoldDB" id="A0A975G3B1"/>
<sequence>MRSPIEEAIFDLLKGLEPGKSVSPEQVARAVDAEGWRRMLGQVRATAIGLARQERLVITRHGKPADPDSFKGVYRLRLP</sequence>
<keyword evidence="2" id="KW-1185">Reference proteome</keyword>
<proteinExistence type="predicted"/>
<dbReference type="InterPro" id="IPR036388">
    <property type="entry name" value="WH-like_DNA-bd_sf"/>
</dbReference>
<protein>
    <submittedName>
        <fullName evidence="1">DUF3253 domain-containing protein</fullName>
    </submittedName>
</protein>
<gene>
    <name evidence="1" type="ORF">KCG34_07610</name>
</gene>
<dbReference type="InterPro" id="IPR036390">
    <property type="entry name" value="WH_DNA-bd_sf"/>
</dbReference>
<dbReference type="Gene3D" id="1.10.10.10">
    <property type="entry name" value="Winged helix-like DNA-binding domain superfamily/Winged helix DNA-binding domain"/>
    <property type="match status" value="1"/>
</dbReference>
<dbReference type="InterPro" id="IPR021660">
    <property type="entry name" value="DUF3253"/>
</dbReference>
<reference evidence="1" key="1">
    <citation type="submission" date="2021-04" db="EMBL/GenBank/DDBJ databases">
        <title>The complete genome sequence of Caulobacter sp. S6.</title>
        <authorList>
            <person name="Tang Y."/>
            <person name="Ouyang W."/>
            <person name="Liu Q."/>
            <person name="Huang B."/>
            <person name="Guo Z."/>
            <person name="Lei P."/>
        </authorList>
    </citation>
    <scope>NUCLEOTIDE SEQUENCE</scope>
    <source>
        <strain evidence="1">S6</strain>
    </source>
</reference>
<evidence type="ECO:0000313" key="1">
    <source>
        <dbReference type="EMBL" id="QUD89727.1"/>
    </source>
</evidence>
<dbReference type="SUPFAM" id="SSF46785">
    <property type="entry name" value="Winged helix' DNA-binding domain"/>
    <property type="match status" value="1"/>
</dbReference>
<dbReference type="RefSeq" id="WP_211939779.1">
    <property type="nucleotide sequence ID" value="NZ_CP073078.1"/>
</dbReference>
<dbReference type="Proteomes" id="UP000676409">
    <property type="component" value="Chromosome"/>
</dbReference>
<accession>A0A975G3B1</accession>
<evidence type="ECO:0000313" key="2">
    <source>
        <dbReference type="Proteomes" id="UP000676409"/>
    </source>
</evidence>